<keyword evidence="3 6" id="KW-1133">Transmembrane helix</keyword>
<feature type="transmembrane region" description="Helical" evidence="6">
    <location>
        <begin position="41"/>
        <end position="70"/>
    </location>
</feature>
<dbReference type="AlphaFoldDB" id="A0A512C3I4"/>
<keyword evidence="2 6" id="KW-0812">Transmembrane</keyword>
<dbReference type="Proteomes" id="UP000321085">
    <property type="component" value="Unassembled WGS sequence"/>
</dbReference>
<dbReference type="InterPro" id="IPR006694">
    <property type="entry name" value="Fatty_acid_hydroxylase"/>
</dbReference>
<evidence type="ECO:0000313" key="9">
    <source>
        <dbReference type="Proteomes" id="UP000321085"/>
    </source>
</evidence>
<accession>A0A512C3I4</accession>
<organism evidence="8 9">
    <name type="scientific">Microvirga aerophila</name>
    <dbReference type="NCBI Taxonomy" id="670291"/>
    <lineage>
        <taxon>Bacteria</taxon>
        <taxon>Pseudomonadati</taxon>
        <taxon>Pseudomonadota</taxon>
        <taxon>Alphaproteobacteria</taxon>
        <taxon>Hyphomicrobiales</taxon>
        <taxon>Methylobacteriaceae</taxon>
        <taxon>Microvirga</taxon>
    </lineage>
</organism>
<sequence>MEFLPDLKRLLLLIAVFVPAGRLLTLRHEQKLFRRGWANDLLYYVANAPIIGLGVSLIILGTIVMAEWLVPDSIRSAVASQPYWLQTLEVILLADMGFYVAHFAFHKIPWLWRFHAVHHSIEELDWLAAYRVHPVDQIITRGVSLLPVFALGFSGVAIAAFGLIYGWHSILLHANVKIKFGPLRWLVASPEFHHWHHANQREAYDKNFAGQLSILDVLFRTAYMPQGRMPSRYGTDDPVPRMYLSQLMYPFLRRKPSGAADVLPPEILSDCLQTREATDQHQSISYKEHQRRQASPV</sequence>
<protein>
    <submittedName>
        <fullName evidence="8">Fatty acid hydroxylase</fullName>
    </submittedName>
</protein>
<reference evidence="8 9" key="1">
    <citation type="submission" date="2019-07" db="EMBL/GenBank/DDBJ databases">
        <title>Whole genome shotgun sequence of Microvirga aerophila NBRC 106136.</title>
        <authorList>
            <person name="Hosoyama A."/>
            <person name="Uohara A."/>
            <person name="Ohji S."/>
            <person name="Ichikawa N."/>
        </authorList>
    </citation>
    <scope>NUCLEOTIDE SEQUENCE [LARGE SCALE GENOMIC DNA]</scope>
    <source>
        <strain evidence="8 9">NBRC 106136</strain>
    </source>
</reference>
<evidence type="ECO:0000313" key="8">
    <source>
        <dbReference type="EMBL" id="GEO18763.1"/>
    </source>
</evidence>
<keyword evidence="4 6" id="KW-0472">Membrane</keyword>
<dbReference type="GO" id="GO:0016020">
    <property type="term" value="C:membrane"/>
    <property type="evidence" value="ECO:0007669"/>
    <property type="project" value="UniProtKB-SubCell"/>
</dbReference>
<evidence type="ECO:0000256" key="6">
    <source>
        <dbReference type="SAM" id="Phobius"/>
    </source>
</evidence>
<evidence type="ECO:0000256" key="5">
    <source>
        <dbReference type="SAM" id="MobiDB-lite"/>
    </source>
</evidence>
<dbReference type="OrthoDB" id="9770329at2"/>
<dbReference type="RefSeq" id="WP_114189379.1">
    <property type="nucleotide sequence ID" value="NZ_BJYU01000239.1"/>
</dbReference>
<feature type="transmembrane region" description="Helical" evidence="6">
    <location>
        <begin position="145"/>
        <end position="167"/>
    </location>
</feature>
<dbReference type="PANTHER" id="PTHR11863">
    <property type="entry name" value="STEROL DESATURASE"/>
    <property type="match status" value="1"/>
</dbReference>
<dbReference type="Pfam" id="PF04116">
    <property type="entry name" value="FA_hydroxylase"/>
    <property type="match status" value="1"/>
</dbReference>
<dbReference type="EMBL" id="BJYU01000239">
    <property type="protein sequence ID" value="GEO18763.1"/>
    <property type="molecule type" value="Genomic_DNA"/>
</dbReference>
<comment type="subcellular location">
    <subcellularLocation>
        <location evidence="1">Membrane</location>
    </subcellularLocation>
</comment>
<feature type="domain" description="Fatty acid hydroxylase" evidence="7">
    <location>
        <begin position="90"/>
        <end position="221"/>
    </location>
</feature>
<dbReference type="GO" id="GO:0008610">
    <property type="term" value="P:lipid biosynthetic process"/>
    <property type="evidence" value="ECO:0007669"/>
    <property type="project" value="InterPro"/>
</dbReference>
<evidence type="ECO:0000256" key="3">
    <source>
        <dbReference type="ARBA" id="ARBA00022989"/>
    </source>
</evidence>
<feature type="region of interest" description="Disordered" evidence="5">
    <location>
        <begin position="278"/>
        <end position="297"/>
    </location>
</feature>
<keyword evidence="9" id="KW-1185">Reference proteome</keyword>
<evidence type="ECO:0000256" key="1">
    <source>
        <dbReference type="ARBA" id="ARBA00004370"/>
    </source>
</evidence>
<comment type="caution">
    <text evidence="8">The sequence shown here is derived from an EMBL/GenBank/DDBJ whole genome shotgun (WGS) entry which is preliminary data.</text>
</comment>
<dbReference type="GO" id="GO:0016491">
    <property type="term" value="F:oxidoreductase activity"/>
    <property type="evidence" value="ECO:0007669"/>
    <property type="project" value="InterPro"/>
</dbReference>
<name>A0A512C3I4_9HYPH</name>
<gene>
    <name evidence="8" type="ORF">MAE02_64590</name>
</gene>
<evidence type="ECO:0000259" key="7">
    <source>
        <dbReference type="Pfam" id="PF04116"/>
    </source>
</evidence>
<proteinExistence type="predicted"/>
<dbReference type="GO" id="GO:0005506">
    <property type="term" value="F:iron ion binding"/>
    <property type="evidence" value="ECO:0007669"/>
    <property type="project" value="InterPro"/>
</dbReference>
<evidence type="ECO:0000256" key="4">
    <source>
        <dbReference type="ARBA" id="ARBA00023136"/>
    </source>
</evidence>
<dbReference type="InterPro" id="IPR050307">
    <property type="entry name" value="Sterol_Desaturase_Related"/>
</dbReference>
<feature type="transmembrane region" description="Helical" evidence="6">
    <location>
        <begin position="82"/>
        <end position="105"/>
    </location>
</feature>
<evidence type="ECO:0000256" key="2">
    <source>
        <dbReference type="ARBA" id="ARBA00022692"/>
    </source>
</evidence>